<evidence type="ECO:0000256" key="2">
    <source>
        <dbReference type="ARBA" id="ARBA00022660"/>
    </source>
</evidence>
<keyword evidence="8" id="KW-0812">Transmembrane</keyword>
<feature type="domain" description="Cytochrome c" evidence="10">
    <location>
        <begin position="820"/>
        <end position="913"/>
    </location>
</feature>
<feature type="transmembrane region" description="Helical" evidence="8">
    <location>
        <begin position="435"/>
        <end position="461"/>
    </location>
</feature>
<dbReference type="GO" id="GO:0016020">
    <property type="term" value="C:membrane"/>
    <property type="evidence" value="ECO:0007669"/>
    <property type="project" value="InterPro"/>
</dbReference>
<dbReference type="GO" id="GO:0022904">
    <property type="term" value="P:respiratory electron transport chain"/>
    <property type="evidence" value="ECO:0007669"/>
    <property type="project" value="TreeGrafter"/>
</dbReference>
<dbReference type="PANTHER" id="PTHR10422:SF29">
    <property type="entry name" value="CYTOCHROME C OXIDASE SUBUNIT 1 HOMOLOG, BACTEROID"/>
    <property type="match status" value="1"/>
</dbReference>
<dbReference type="InterPro" id="IPR000883">
    <property type="entry name" value="Cyt_C_Oxase_1"/>
</dbReference>
<feature type="transmembrane region" description="Helical" evidence="8">
    <location>
        <begin position="494"/>
        <end position="522"/>
    </location>
</feature>
<name>A0A1P8F7G9_9CHLR</name>
<keyword evidence="4" id="KW-0249">Electron transport</keyword>
<keyword evidence="12" id="KW-1185">Reference proteome</keyword>
<evidence type="ECO:0000256" key="6">
    <source>
        <dbReference type="PROSITE-ProRule" id="PRU00433"/>
    </source>
</evidence>
<reference evidence="12" key="1">
    <citation type="submission" date="2016-11" db="EMBL/GenBank/DDBJ databases">
        <title>Dehalogenimonas formicexedens sp. nov., a chlorinated alkane respiring bacterium isolated from contaminated groundwater.</title>
        <authorList>
            <person name="Key T.A."/>
            <person name="Bowman K.S."/>
            <person name="Lee I."/>
            <person name="Chun J."/>
            <person name="Albuquerque L."/>
            <person name="da Costa M.S."/>
            <person name="Rainey F.A."/>
            <person name="Moe W.M."/>
        </authorList>
    </citation>
    <scope>NUCLEOTIDE SEQUENCE [LARGE SCALE GENOMIC DNA]</scope>
    <source>
        <strain evidence="12">NSZ-14</strain>
    </source>
</reference>
<evidence type="ECO:0000313" key="11">
    <source>
        <dbReference type="EMBL" id="APV44424.1"/>
    </source>
</evidence>
<dbReference type="InterPro" id="IPR023616">
    <property type="entry name" value="Cyt_c_oxase-like_su1_dom"/>
</dbReference>
<dbReference type="Pfam" id="PF00115">
    <property type="entry name" value="COX1"/>
    <property type="match status" value="1"/>
</dbReference>
<dbReference type="GO" id="GO:0020037">
    <property type="term" value="F:heme binding"/>
    <property type="evidence" value="ECO:0007669"/>
    <property type="project" value="InterPro"/>
</dbReference>
<evidence type="ECO:0000313" key="12">
    <source>
        <dbReference type="Proteomes" id="UP000185934"/>
    </source>
</evidence>
<dbReference type="Pfam" id="PF02433">
    <property type="entry name" value="FixO"/>
    <property type="match status" value="1"/>
</dbReference>
<dbReference type="PANTHER" id="PTHR10422">
    <property type="entry name" value="CYTOCHROME C OXIDASE SUBUNIT 1"/>
    <property type="match status" value="1"/>
</dbReference>
<dbReference type="InterPro" id="IPR036927">
    <property type="entry name" value="Cyt_c_oxase-like_su1_sf"/>
</dbReference>
<dbReference type="EMBL" id="CP018258">
    <property type="protein sequence ID" value="APV44424.1"/>
    <property type="molecule type" value="Genomic_DNA"/>
</dbReference>
<keyword evidence="8" id="KW-0472">Membrane</keyword>
<proteinExistence type="predicted"/>
<feature type="transmembrane region" description="Helical" evidence="8">
    <location>
        <begin position="246"/>
        <end position="268"/>
    </location>
</feature>
<protein>
    <submittedName>
        <fullName evidence="11">Cytochrome c oxidase cbb3-type subunit I/II</fullName>
        <ecNumber evidence="11">1.9.3.1</ecNumber>
    </submittedName>
</protein>
<evidence type="ECO:0000256" key="8">
    <source>
        <dbReference type="SAM" id="Phobius"/>
    </source>
</evidence>
<keyword evidence="3 6" id="KW-0479">Metal-binding</keyword>
<feature type="transmembrane region" description="Helical" evidence="8">
    <location>
        <begin position="173"/>
        <end position="193"/>
    </location>
</feature>
<feature type="transmembrane region" description="Helical" evidence="8">
    <location>
        <begin position="394"/>
        <end position="415"/>
    </location>
</feature>
<dbReference type="Pfam" id="PF13442">
    <property type="entry name" value="Cytochrome_CBB3"/>
    <property type="match status" value="2"/>
</dbReference>
<dbReference type="RefSeq" id="WP_076004108.1">
    <property type="nucleotide sequence ID" value="NZ_CP018258.1"/>
</dbReference>
<dbReference type="GO" id="GO:0015990">
    <property type="term" value="P:electron transport coupled proton transport"/>
    <property type="evidence" value="ECO:0007669"/>
    <property type="project" value="TreeGrafter"/>
</dbReference>
<feature type="transmembrane region" description="Helical" evidence="8">
    <location>
        <begin position="106"/>
        <end position="127"/>
    </location>
</feature>
<evidence type="ECO:0000256" key="3">
    <source>
        <dbReference type="ARBA" id="ARBA00022723"/>
    </source>
</evidence>
<feature type="transmembrane region" description="Helical" evidence="8">
    <location>
        <begin position="355"/>
        <end position="374"/>
    </location>
</feature>
<dbReference type="GO" id="GO:0046872">
    <property type="term" value="F:metal ion binding"/>
    <property type="evidence" value="ECO:0007669"/>
    <property type="project" value="UniProtKB-KW"/>
</dbReference>
<gene>
    <name evidence="11" type="primary">ccoNO</name>
    <name evidence="11" type="ORF">Dform_01089</name>
</gene>
<feature type="transmembrane region" description="Helical" evidence="8">
    <location>
        <begin position="280"/>
        <end position="302"/>
    </location>
</feature>
<dbReference type="InterPro" id="IPR003468">
    <property type="entry name" value="Cyt_c_oxidase_monohaem-su/FixO"/>
</dbReference>
<keyword evidence="2" id="KW-0679">Respiratory chain</keyword>
<keyword evidence="1 6" id="KW-0349">Heme</keyword>
<keyword evidence="8" id="KW-1133">Transmembrane helix</keyword>
<feature type="transmembrane region" description="Helical" evidence="8">
    <location>
        <begin position="213"/>
        <end position="234"/>
    </location>
</feature>
<evidence type="ECO:0000259" key="9">
    <source>
        <dbReference type="PROSITE" id="PS50855"/>
    </source>
</evidence>
<feature type="transmembrane region" description="Helical" evidence="8">
    <location>
        <begin position="314"/>
        <end position="335"/>
    </location>
</feature>
<feature type="domain" description="Cytochrome c" evidence="10">
    <location>
        <begin position="694"/>
        <end position="784"/>
    </location>
</feature>
<accession>A0A1P8F7G9</accession>
<dbReference type="EC" id="1.9.3.1" evidence="11"/>
<keyword evidence="2" id="KW-0813">Transport</keyword>
<dbReference type="KEGG" id="dfo:Dform_01089"/>
<feature type="transmembrane region" description="Helical" evidence="8">
    <location>
        <begin position="28"/>
        <end position="53"/>
    </location>
</feature>
<dbReference type="InterPro" id="IPR036909">
    <property type="entry name" value="Cyt_c-like_dom_sf"/>
</dbReference>
<dbReference type="SUPFAM" id="SSF46626">
    <property type="entry name" value="Cytochrome c"/>
    <property type="match status" value="3"/>
</dbReference>
<dbReference type="GO" id="GO:0004129">
    <property type="term" value="F:cytochrome-c oxidase activity"/>
    <property type="evidence" value="ECO:0007669"/>
    <property type="project" value="InterPro"/>
</dbReference>
<evidence type="ECO:0000256" key="7">
    <source>
        <dbReference type="SAM" id="MobiDB-lite"/>
    </source>
</evidence>
<dbReference type="AlphaFoldDB" id="A0A1P8F7G9"/>
<dbReference type="SUPFAM" id="SSF81442">
    <property type="entry name" value="Cytochrome c oxidase subunit I-like"/>
    <property type="match status" value="1"/>
</dbReference>
<dbReference type="Proteomes" id="UP000185934">
    <property type="component" value="Chromosome"/>
</dbReference>
<dbReference type="Gene3D" id="1.10.760.10">
    <property type="entry name" value="Cytochrome c-like domain"/>
    <property type="match status" value="3"/>
</dbReference>
<sequence length="938" mass="105273">MSAHAEEVKQVAVPPESEFKETDKVAKIWFIFATLWFPFFTSFGLLLAIKFFFPDFLSESAWDTFGRIRPSHVNGVLFGFLSSGLLGIMFWTVPRMCARGLYKAKVAMFTPFLWNFGILAGIIWIMLGGSQGREYAELPWAIDIAVMACLFLNIYNIWGTILTRREPKLYVSLWYYMGTTLWFPIVYFVGNVMWHPATGALNGTLDGIFNWYYGHNVLGLWFTTLGIPAWYYFIPRLLNRPLYSHLLSIISFFSIALIYTGVGGHHLLQSPIPEWLKTVSVVMTVLMMVPVLAFMTNIGLTMRGSWHKLTQSTVLQFIFAGFVMYVLTSIQGTLQGLRSTNAYLHFNQWTISHDHLALLGGFGFLCVGGIFWLLPQIWGKQLWGGKLSMRTTWWVAFLGFLTFFSSMVVSGLIASGDWWMHLNVVETLPALRISFIWRAIGGGIIILGAYIFAITIFMTWWKSRVPFKAEIPELIEGVSAKSHSKWMNTSQEKINVPIITIGGLTGFLLMSFTFLVMSYMYAADAPSMRAQPLTEAQQAGLLVYKANGCEYCHNQFIRPQDWAMGYTSQAGDFYFSVPNFLGTERTGPSLGQIGGKRPTVWDIQHEINPRSRSPRSIMPSFAWMSDTDLNNLAAYLQSLGGEDLDPSGFYAPVPYEFSLISNPHVPLMMQVASYYDPETQTYTGPESLGKQWADIFEQGKTLFAQKCLPCHGDSGNGMGPYARQTLAHPANLHERIALFADAGGDAMHFWRIHEGVPGTAMPPWGWTVSDDDIFKIMTYEMSFVIGPGAVRTVSGDVSDQEGDDFDAQHHPKPLIPGTEQDFNKGKGLYAIYCAQCHGDDGHGDGPASIVTAGTGYIQPEPANFEESGGDFTNYGRWVWKVTEGVETTNMPPWKEDLTDIEIAQVILYEQSFSKPDDYNSKWAPLYTDPFAVNLMKGG</sequence>
<dbReference type="InterPro" id="IPR009056">
    <property type="entry name" value="Cyt_c-like_dom"/>
</dbReference>
<dbReference type="PROSITE" id="PS51007">
    <property type="entry name" value="CYTC"/>
    <property type="match status" value="3"/>
</dbReference>
<feature type="domain" description="Cytochrome c" evidence="10">
    <location>
        <begin position="535"/>
        <end position="640"/>
    </location>
</feature>
<evidence type="ECO:0000256" key="1">
    <source>
        <dbReference type="ARBA" id="ARBA00022617"/>
    </source>
</evidence>
<dbReference type="STRING" id="1839801.Dform_01089"/>
<feature type="transmembrane region" description="Helical" evidence="8">
    <location>
        <begin position="139"/>
        <end position="161"/>
    </location>
</feature>
<organism evidence="11 12">
    <name type="scientific">Dehalogenimonas formicexedens</name>
    <dbReference type="NCBI Taxonomy" id="1839801"/>
    <lineage>
        <taxon>Bacteria</taxon>
        <taxon>Bacillati</taxon>
        <taxon>Chloroflexota</taxon>
        <taxon>Dehalococcoidia</taxon>
        <taxon>Dehalococcoidales</taxon>
        <taxon>Dehalococcoidaceae</taxon>
        <taxon>Dehalogenimonas</taxon>
    </lineage>
</organism>
<feature type="transmembrane region" description="Helical" evidence="8">
    <location>
        <begin position="73"/>
        <end position="94"/>
    </location>
</feature>
<evidence type="ECO:0000259" key="10">
    <source>
        <dbReference type="PROSITE" id="PS51007"/>
    </source>
</evidence>
<dbReference type="GO" id="GO:0016491">
    <property type="term" value="F:oxidoreductase activity"/>
    <property type="evidence" value="ECO:0007669"/>
    <property type="project" value="UniProtKB-KW"/>
</dbReference>
<keyword evidence="11" id="KW-0560">Oxidoreductase</keyword>
<keyword evidence="5 6" id="KW-0408">Iron</keyword>
<feature type="domain" description="Cytochrome oxidase subunit I profile" evidence="9">
    <location>
        <begin position="183"/>
        <end position="461"/>
    </location>
</feature>
<feature type="region of interest" description="Disordered" evidence="7">
    <location>
        <begin position="795"/>
        <end position="818"/>
    </location>
</feature>
<dbReference type="GO" id="GO:0009060">
    <property type="term" value="P:aerobic respiration"/>
    <property type="evidence" value="ECO:0007669"/>
    <property type="project" value="InterPro"/>
</dbReference>
<dbReference type="Gene3D" id="1.20.210.10">
    <property type="entry name" value="Cytochrome c oxidase-like, subunit I domain"/>
    <property type="match status" value="1"/>
</dbReference>
<dbReference type="PROSITE" id="PS50855">
    <property type="entry name" value="COX1"/>
    <property type="match status" value="1"/>
</dbReference>
<evidence type="ECO:0000256" key="4">
    <source>
        <dbReference type="ARBA" id="ARBA00022982"/>
    </source>
</evidence>
<evidence type="ECO:0000256" key="5">
    <source>
        <dbReference type="ARBA" id="ARBA00023004"/>
    </source>
</evidence>
<dbReference type="OrthoDB" id="9779283at2"/>